<dbReference type="PANTHER" id="PTHR22946:SF9">
    <property type="entry name" value="POLYKETIDE TRANSFERASE AF380"/>
    <property type="match status" value="1"/>
</dbReference>
<evidence type="ECO:0000256" key="2">
    <source>
        <dbReference type="SAM" id="Phobius"/>
    </source>
</evidence>
<evidence type="ECO:0000313" key="4">
    <source>
        <dbReference type="EMBL" id="KKR10167.1"/>
    </source>
</evidence>
<dbReference type="Proteomes" id="UP000034246">
    <property type="component" value="Unassembled WGS sequence"/>
</dbReference>
<proteinExistence type="predicted"/>
<dbReference type="InterPro" id="IPR029058">
    <property type="entry name" value="AB_hydrolase_fold"/>
</dbReference>
<dbReference type="GO" id="GO:0006508">
    <property type="term" value="P:proteolysis"/>
    <property type="evidence" value="ECO:0007669"/>
    <property type="project" value="InterPro"/>
</dbReference>
<dbReference type="Gene3D" id="3.40.50.1820">
    <property type="entry name" value="alpha/beta hydrolase"/>
    <property type="match status" value="1"/>
</dbReference>
<evidence type="ECO:0000256" key="1">
    <source>
        <dbReference type="ARBA" id="ARBA00022801"/>
    </source>
</evidence>
<evidence type="ECO:0000313" key="5">
    <source>
        <dbReference type="Proteomes" id="UP000034246"/>
    </source>
</evidence>
<dbReference type="PANTHER" id="PTHR22946">
    <property type="entry name" value="DIENELACTONE HYDROLASE DOMAIN-CONTAINING PROTEIN-RELATED"/>
    <property type="match status" value="1"/>
</dbReference>
<comment type="caution">
    <text evidence="4">The sequence shown here is derived from an EMBL/GenBank/DDBJ whole genome shotgun (WGS) entry which is preliminary data.</text>
</comment>
<feature type="transmembrane region" description="Helical" evidence="2">
    <location>
        <begin position="6"/>
        <end position="25"/>
    </location>
</feature>
<feature type="domain" description="Peptidase S9 prolyl oligopeptidase catalytic" evidence="3">
    <location>
        <begin position="139"/>
        <end position="340"/>
    </location>
</feature>
<dbReference type="AlphaFoldDB" id="A0A0G0R8Z9"/>
<dbReference type="InterPro" id="IPR001375">
    <property type="entry name" value="Peptidase_S9_cat"/>
</dbReference>
<dbReference type="SUPFAM" id="SSF53474">
    <property type="entry name" value="alpha/beta-Hydrolases"/>
    <property type="match status" value="1"/>
</dbReference>
<dbReference type="STRING" id="1618550.UT39_C0022G0021"/>
<evidence type="ECO:0000259" key="3">
    <source>
        <dbReference type="Pfam" id="PF00326"/>
    </source>
</evidence>
<dbReference type="InterPro" id="IPR050261">
    <property type="entry name" value="FrsA_esterase"/>
</dbReference>
<keyword evidence="2" id="KW-0472">Membrane</keyword>
<dbReference type="GO" id="GO:0052689">
    <property type="term" value="F:carboxylic ester hydrolase activity"/>
    <property type="evidence" value="ECO:0007669"/>
    <property type="project" value="UniProtKB-ARBA"/>
</dbReference>
<dbReference type="GO" id="GO:0008236">
    <property type="term" value="F:serine-type peptidase activity"/>
    <property type="evidence" value="ECO:0007669"/>
    <property type="project" value="InterPro"/>
</dbReference>
<reference evidence="4 5" key="1">
    <citation type="journal article" date="2015" name="Nature">
        <title>rRNA introns, odd ribosomes, and small enigmatic genomes across a large radiation of phyla.</title>
        <authorList>
            <person name="Brown C.T."/>
            <person name="Hug L.A."/>
            <person name="Thomas B.C."/>
            <person name="Sharon I."/>
            <person name="Castelle C.J."/>
            <person name="Singh A."/>
            <person name="Wilkins M.J."/>
            <person name="Williams K.H."/>
            <person name="Banfield J.F."/>
        </authorList>
    </citation>
    <scope>NUCLEOTIDE SEQUENCE [LARGE SCALE GENOMIC DNA]</scope>
</reference>
<keyword evidence="2" id="KW-1133">Transmembrane helix</keyword>
<accession>A0A0G0R8Z9</accession>
<keyword evidence="2" id="KW-0812">Transmembrane</keyword>
<keyword evidence="1" id="KW-0378">Hydrolase</keyword>
<sequence length="341" mass="38664">MANFKSILSVCFIVTVAFVFGYLVAIRLNTYPFEILLINRAINKPLEKYAIQNLSSTDFPKGEFKTTGLFENSDDYTAQKFDFAFVADPTSKEFKHISGLINIPKINDVNKYPLIILVRGYIDQDNYSTGEGSLNIGRFLASNGFVTVAPDFLGYANSDRESSNIFETRFQTYTTVVSLIKSIEKGVLNPYWDGKNILIWGHSNGGQIALTSLEITGGDYPTTLWAPVSKPFPYSILYYTDESDDKGKLLRSELAKFEKLYDVDKYSLTNYLDRINSPIQLHQGTNDDAVPVDWSDSLYKRLKNLGKDIDYITHPGSDHNMYPDWNSSAKQTLDFFKNHVK</sequence>
<gene>
    <name evidence="4" type="ORF">UT39_C0022G0021</name>
</gene>
<protein>
    <submittedName>
        <fullName evidence="4">Peptidase</fullName>
    </submittedName>
</protein>
<dbReference type="EMBL" id="LBWP01000022">
    <property type="protein sequence ID" value="KKR10167.1"/>
    <property type="molecule type" value="Genomic_DNA"/>
</dbReference>
<name>A0A0G0R8Z9_9BACT</name>
<dbReference type="Pfam" id="PF00326">
    <property type="entry name" value="Peptidase_S9"/>
    <property type="match status" value="1"/>
</dbReference>
<organism evidence="4 5">
    <name type="scientific">Candidatus Woesebacteria bacterium GW2011_GWA1_39_21</name>
    <dbReference type="NCBI Taxonomy" id="1618550"/>
    <lineage>
        <taxon>Bacteria</taxon>
        <taxon>Candidatus Woeseibacteriota</taxon>
    </lineage>
</organism>